<keyword evidence="2" id="KW-1185">Reference proteome</keyword>
<proteinExistence type="predicted"/>
<organism evidence="1 2">
    <name type="scientific">Rahnella sp. (strain Y9602)</name>
    <dbReference type="NCBI Taxonomy" id="2703885"/>
    <lineage>
        <taxon>Bacteria</taxon>
        <taxon>Pseudomonadati</taxon>
        <taxon>Pseudomonadota</taxon>
        <taxon>Gammaproteobacteria</taxon>
        <taxon>Enterobacterales</taxon>
        <taxon>Yersiniaceae</taxon>
        <taxon>Rahnella</taxon>
    </lineage>
</organism>
<dbReference type="EMBL" id="JBHUCJ010000014">
    <property type="protein sequence ID" value="MFD3223556.1"/>
    <property type="molecule type" value="Genomic_DNA"/>
</dbReference>
<reference evidence="1 2" key="1">
    <citation type="submission" date="2024-09" db="EMBL/GenBank/DDBJ databases">
        <title>Genomes of Rahnella.</title>
        <authorList>
            <person name="Mnguni F.C."/>
            <person name="Shin G.Y."/>
            <person name="Coutinho T."/>
        </authorList>
    </citation>
    <scope>NUCLEOTIDE SEQUENCE [LARGE SCALE GENOMIC DNA]</scope>
    <source>
        <strain evidence="1 2">20WA0057</strain>
    </source>
</reference>
<accession>A0ABW6C5V5</accession>
<comment type="caution">
    <text evidence="1">The sequence shown here is derived from an EMBL/GenBank/DDBJ whole genome shotgun (WGS) entry which is preliminary data.</text>
</comment>
<evidence type="ECO:0000313" key="2">
    <source>
        <dbReference type="Proteomes" id="UP001598201"/>
    </source>
</evidence>
<dbReference type="InterPro" id="IPR009228">
    <property type="entry name" value="Capsid_scaffold_GpO"/>
</dbReference>
<dbReference type="Proteomes" id="UP001598201">
    <property type="component" value="Unassembled WGS sequence"/>
</dbReference>
<gene>
    <name evidence="1" type="ORF">ACFPK4_08410</name>
</gene>
<protein>
    <submittedName>
        <fullName evidence="1">GPO family capsid scaffolding protein</fullName>
    </submittedName>
</protein>
<name>A0ABW6C5V5_RAHSY</name>
<dbReference type="RefSeq" id="WP_379671733.1">
    <property type="nucleotide sequence ID" value="NZ_JBHUCJ010000014.1"/>
</dbReference>
<evidence type="ECO:0000313" key="1">
    <source>
        <dbReference type="EMBL" id="MFD3223556.1"/>
    </source>
</evidence>
<sequence length="173" mass="19520">MEYSPVSTGWVCVATEGTTIDRRTIEANWIVDLAETYNPKLYTALIWEEHDRDLDNLGEVLEARYEKVGGLMKLYARLRPTAKLMSYNERGQKLFCSIEFEDDFRDEGRFYLSGLAVTDSPASVGTDRMRFSVKQRYFSQSGSKTLISSPVSFCLSESLLTAGKGWVSAIANN</sequence>
<dbReference type="Pfam" id="PF05929">
    <property type="entry name" value="Phage_GPO"/>
    <property type="match status" value="1"/>
</dbReference>